<proteinExistence type="predicted"/>
<reference evidence="2" key="1">
    <citation type="submission" date="2022-08" db="EMBL/GenBank/DDBJ databases">
        <title>Alicyclobacillus dauci DSM2870, complete genome.</title>
        <authorList>
            <person name="Wang Q."/>
            <person name="Cai R."/>
            <person name="Wang Z."/>
        </authorList>
    </citation>
    <scope>NUCLEOTIDE SEQUENCE</scope>
    <source>
        <strain evidence="2">DSM 28700</strain>
    </source>
</reference>
<dbReference type="InterPro" id="IPR029070">
    <property type="entry name" value="Chitinase_insertion_sf"/>
</dbReference>
<dbReference type="EMBL" id="CP104064">
    <property type="protein sequence ID" value="WAH38157.1"/>
    <property type="molecule type" value="Genomic_DNA"/>
</dbReference>
<dbReference type="InterPro" id="IPR017853">
    <property type="entry name" value="GH"/>
</dbReference>
<dbReference type="PANTHER" id="PTHR46066">
    <property type="entry name" value="CHITINASE DOMAIN-CONTAINING PROTEIN 1 FAMILY MEMBER"/>
    <property type="match status" value="1"/>
</dbReference>
<dbReference type="Gene3D" id="3.20.20.80">
    <property type="entry name" value="Glycosidases"/>
    <property type="match status" value="1"/>
</dbReference>
<dbReference type="Proteomes" id="UP001164803">
    <property type="component" value="Chromosome"/>
</dbReference>
<dbReference type="InterPro" id="IPR001223">
    <property type="entry name" value="Glyco_hydro18_cat"/>
</dbReference>
<keyword evidence="2" id="KW-0378">Hydrolase</keyword>
<protein>
    <submittedName>
        <fullName evidence="2">Glycosyl hydrolase family 18 protein</fullName>
    </submittedName>
</protein>
<evidence type="ECO:0000313" key="2">
    <source>
        <dbReference type="EMBL" id="WAH38157.1"/>
    </source>
</evidence>
<gene>
    <name evidence="2" type="ORF">NZD86_06630</name>
</gene>
<name>A0ABY6Z5J7_9BACL</name>
<dbReference type="Pfam" id="PF00704">
    <property type="entry name" value="Glyco_hydro_18"/>
    <property type="match status" value="1"/>
</dbReference>
<dbReference type="GO" id="GO:0016787">
    <property type="term" value="F:hydrolase activity"/>
    <property type="evidence" value="ECO:0007669"/>
    <property type="project" value="UniProtKB-KW"/>
</dbReference>
<dbReference type="PANTHER" id="PTHR46066:SF2">
    <property type="entry name" value="CHITINASE DOMAIN-CONTAINING PROTEIN 1"/>
    <property type="match status" value="1"/>
</dbReference>
<organism evidence="2 3">
    <name type="scientific">Alicyclobacillus dauci</name>
    <dbReference type="NCBI Taxonomy" id="1475485"/>
    <lineage>
        <taxon>Bacteria</taxon>
        <taxon>Bacillati</taxon>
        <taxon>Bacillota</taxon>
        <taxon>Bacilli</taxon>
        <taxon>Bacillales</taxon>
        <taxon>Alicyclobacillaceae</taxon>
        <taxon>Alicyclobacillus</taxon>
    </lineage>
</organism>
<evidence type="ECO:0000259" key="1">
    <source>
        <dbReference type="PROSITE" id="PS51910"/>
    </source>
</evidence>
<dbReference type="PROSITE" id="PS51910">
    <property type="entry name" value="GH18_2"/>
    <property type="match status" value="1"/>
</dbReference>
<dbReference type="SUPFAM" id="SSF51445">
    <property type="entry name" value="(Trans)glycosidases"/>
    <property type="match status" value="1"/>
</dbReference>
<evidence type="ECO:0000313" key="3">
    <source>
        <dbReference type="Proteomes" id="UP001164803"/>
    </source>
</evidence>
<dbReference type="Gene3D" id="3.10.50.10">
    <property type="match status" value="1"/>
</dbReference>
<accession>A0ABY6Z5J7</accession>
<feature type="domain" description="GH18" evidence="1">
    <location>
        <begin position="1"/>
        <end position="141"/>
    </location>
</feature>
<dbReference type="RefSeq" id="WP_268045717.1">
    <property type="nucleotide sequence ID" value="NZ_CP104064.1"/>
</dbReference>
<keyword evidence="3" id="KW-1185">Reference proteome</keyword>
<sequence length="143" mass="16166">MTAIGPPMAIAPVNQVRAVLDYATSVIAPEKILMGMSLYGYDWPLPYVKGRTRASGISNNDAQNLAITEQSPIHWDRESASPWFEYMVGSVRHIVWFDDALSAAIKLSLVDEYGLRGVSMWVLGNEFPQVWNLLQDEYNIRKY</sequence>